<reference evidence="1 2" key="1">
    <citation type="submission" date="2016-10" db="EMBL/GenBank/DDBJ databases">
        <authorList>
            <person name="de Groot N.N."/>
        </authorList>
    </citation>
    <scope>NUCLEOTIDE SEQUENCE [LARGE SCALE GENOMIC DNA]</scope>
    <source>
        <strain evidence="1 2">ATCC BAA-466</strain>
    </source>
</reference>
<proteinExistence type="predicted"/>
<name>A0A1G7UGB4_9LACT</name>
<sequence>MKKLILIVTGFSILFINTSKIVYAQNNDISDLNGIYNEVSIKDKRSKIYEVDESIKTIEDFYILPVEGQRAILYESINKITQHYYYGEHEDLGLDTLQVESDGTIFLAEEQYKSKDRHEYIKVKEFKIKYNLGEKIFELSNKRPELNDYGIFFLVVHEDLLFTVNLIELEDGEGLITFSNNYFKNN</sequence>
<evidence type="ECO:0000313" key="2">
    <source>
        <dbReference type="Proteomes" id="UP000199708"/>
    </source>
</evidence>
<dbReference type="Proteomes" id="UP000199708">
    <property type="component" value="Unassembled WGS sequence"/>
</dbReference>
<dbReference type="RefSeq" id="WP_090290312.1">
    <property type="nucleotide sequence ID" value="NZ_FNCK01000010.1"/>
</dbReference>
<keyword evidence="2" id="KW-1185">Reference proteome</keyword>
<dbReference type="AlphaFoldDB" id="A0A1G7UGB4"/>
<protein>
    <submittedName>
        <fullName evidence="1">Uncharacterized protein</fullName>
    </submittedName>
</protein>
<gene>
    <name evidence="1" type="ORF">SAMN05421791_1105</name>
</gene>
<dbReference type="EMBL" id="FNCK01000010">
    <property type="protein sequence ID" value="SDG46533.1"/>
    <property type="molecule type" value="Genomic_DNA"/>
</dbReference>
<accession>A0A1G7UGB4</accession>
<organism evidence="1 2">
    <name type="scientific">Facklamia miroungae</name>
    <dbReference type="NCBI Taxonomy" id="120956"/>
    <lineage>
        <taxon>Bacteria</taxon>
        <taxon>Bacillati</taxon>
        <taxon>Bacillota</taxon>
        <taxon>Bacilli</taxon>
        <taxon>Lactobacillales</taxon>
        <taxon>Aerococcaceae</taxon>
        <taxon>Facklamia</taxon>
    </lineage>
</organism>
<evidence type="ECO:0000313" key="1">
    <source>
        <dbReference type="EMBL" id="SDG46533.1"/>
    </source>
</evidence>